<evidence type="ECO:0000313" key="5">
    <source>
        <dbReference type="Proteomes" id="UP000677054"/>
    </source>
</evidence>
<accession>A0A7R8XG55</accession>
<dbReference type="PANTHER" id="PTHR42803">
    <property type="entry name" value="ACYL-COA DEHYDROGENASE"/>
    <property type="match status" value="1"/>
</dbReference>
<dbReference type="EMBL" id="LR901629">
    <property type="protein sequence ID" value="CAD7249034.1"/>
    <property type="molecule type" value="Genomic_DNA"/>
</dbReference>
<dbReference type="SUPFAM" id="SSF52833">
    <property type="entry name" value="Thioredoxin-like"/>
    <property type="match status" value="1"/>
</dbReference>
<dbReference type="Gene3D" id="1.20.140.10">
    <property type="entry name" value="Butyryl-CoA Dehydrogenase, subunit A, domain 3"/>
    <property type="match status" value="2"/>
</dbReference>
<sequence length="347" mass="37942">MFVIEQLAGLDQVNQMPVFQEATSDTVQAVLEESAKLTGEVIGPLNVVGDRDPSFWNADKTVTTTPGFKDAFKQYVDGGWQGLAISERAYQQAVTFAKERVQSRDLSGSAGPVTIIHHPDVKRMLMTMRATIEGGRAMAYLGAAYYDFAHHHPDPAVHGGMGFIEETGAAQHYRDARILPIYEGTTAIQANDLVGRKTLRDGGKTAKAVCALIAKTENDLAACTTKQAKDMAKQLGLARQNLEQVIDYVVQNGKSDIKGRAAQILQACGLESYHSVNVLENEEIRQGIKTYANWPTIPQLYIKGAIDESSFACGGCKLVIEIKPRLPLRKLINGLMAKRPLLWTLGL</sequence>
<dbReference type="EMBL" id="CAJPEV010002112">
    <property type="protein sequence ID" value="CAG0895702.1"/>
    <property type="molecule type" value="Genomic_DNA"/>
</dbReference>
<reference evidence="4" key="1">
    <citation type="submission" date="2020-11" db="EMBL/GenBank/DDBJ databases">
        <authorList>
            <person name="Tran Van P."/>
        </authorList>
    </citation>
    <scope>NUCLEOTIDE SEQUENCE</scope>
</reference>
<gene>
    <name evidence="4" type="ORF">DSTB1V02_LOCUS8835</name>
</gene>
<dbReference type="GO" id="GO:0016627">
    <property type="term" value="F:oxidoreductase activity, acting on the CH-CH group of donors"/>
    <property type="evidence" value="ECO:0007669"/>
    <property type="project" value="InterPro"/>
</dbReference>
<dbReference type="Proteomes" id="UP000677054">
    <property type="component" value="Unassembled WGS sequence"/>
</dbReference>
<organism evidence="4">
    <name type="scientific">Darwinula stevensoni</name>
    <dbReference type="NCBI Taxonomy" id="69355"/>
    <lineage>
        <taxon>Eukaryota</taxon>
        <taxon>Metazoa</taxon>
        <taxon>Ecdysozoa</taxon>
        <taxon>Arthropoda</taxon>
        <taxon>Crustacea</taxon>
        <taxon>Oligostraca</taxon>
        <taxon>Ostracoda</taxon>
        <taxon>Podocopa</taxon>
        <taxon>Podocopida</taxon>
        <taxon>Darwinulocopina</taxon>
        <taxon>Darwinuloidea</taxon>
        <taxon>Darwinulidae</taxon>
        <taxon>Darwinula</taxon>
    </lineage>
</organism>
<evidence type="ECO:0000256" key="1">
    <source>
        <dbReference type="ARBA" id="ARBA00022630"/>
    </source>
</evidence>
<evidence type="ECO:0000259" key="2">
    <source>
        <dbReference type="Pfam" id="PF00441"/>
    </source>
</evidence>
<dbReference type="PANTHER" id="PTHR42803:SF1">
    <property type="entry name" value="BROAD-SPECIFICITY LINEAR ACYL-COA DEHYDROGENASE FADE5"/>
    <property type="match status" value="1"/>
</dbReference>
<dbReference type="Pfam" id="PF00462">
    <property type="entry name" value="Glutaredoxin"/>
    <property type="match status" value="1"/>
</dbReference>
<dbReference type="InterPro" id="IPR036250">
    <property type="entry name" value="AcylCo_DH-like_C"/>
</dbReference>
<dbReference type="InterPro" id="IPR009075">
    <property type="entry name" value="AcylCo_DH/oxidase_C"/>
</dbReference>
<evidence type="ECO:0000259" key="3">
    <source>
        <dbReference type="Pfam" id="PF00462"/>
    </source>
</evidence>
<dbReference type="SUPFAM" id="SSF47203">
    <property type="entry name" value="Acyl-CoA dehydrogenase C-terminal domain-like"/>
    <property type="match status" value="1"/>
</dbReference>
<evidence type="ECO:0008006" key="6">
    <source>
        <dbReference type="Google" id="ProtNLM"/>
    </source>
</evidence>
<dbReference type="InterPro" id="IPR036249">
    <property type="entry name" value="Thioredoxin-like_sf"/>
</dbReference>
<dbReference type="Pfam" id="PF00441">
    <property type="entry name" value="Acyl-CoA_dh_1"/>
    <property type="match status" value="1"/>
</dbReference>
<dbReference type="AlphaFoldDB" id="A0A7R8XG55"/>
<dbReference type="InterPro" id="IPR002109">
    <property type="entry name" value="Glutaredoxin"/>
</dbReference>
<name>A0A7R8XG55_9CRUS</name>
<keyword evidence="5" id="KW-1185">Reference proteome</keyword>
<keyword evidence="1" id="KW-0285">Flavoprotein</keyword>
<evidence type="ECO:0000313" key="4">
    <source>
        <dbReference type="EMBL" id="CAD7249034.1"/>
    </source>
</evidence>
<dbReference type="InterPro" id="IPR052166">
    <property type="entry name" value="Diverse_Acyl-CoA_DH"/>
</dbReference>
<feature type="domain" description="Glutaredoxin" evidence="3">
    <location>
        <begin position="260"/>
        <end position="304"/>
    </location>
</feature>
<protein>
    <recommendedName>
        <fullName evidence="6">Acyl-CoA dehydrogenase</fullName>
    </recommendedName>
</protein>
<dbReference type="Gene3D" id="3.40.30.10">
    <property type="entry name" value="Glutaredoxin"/>
    <property type="match status" value="1"/>
</dbReference>
<feature type="domain" description="Acyl-CoA dehydrogenase/oxidase C-terminal" evidence="2">
    <location>
        <begin position="157"/>
        <end position="193"/>
    </location>
</feature>
<dbReference type="PROSITE" id="PS51354">
    <property type="entry name" value="GLUTAREDOXIN_2"/>
    <property type="match status" value="1"/>
</dbReference>
<dbReference type="OrthoDB" id="7774055at2759"/>
<proteinExistence type="predicted"/>